<evidence type="ECO:0000256" key="4">
    <source>
        <dbReference type="ARBA" id="ARBA00022989"/>
    </source>
</evidence>
<feature type="transmembrane region" description="Helical" evidence="6">
    <location>
        <begin position="86"/>
        <end position="112"/>
    </location>
</feature>
<dbReference type="PANTHER" id="PTHR30086:SF20">
    <property type="entry name" value="ARGININE EXPORTER PROTEIN ARGO-RELATED"/>
    <property type="match status" value="1"/>
</dbReference>
<protein>
    <recommendedName>
        <fullName evidence="9">Homoserine/homoserine lactone efflux protein</fullName>
    </recommendedName>
</protein>
<dbReference type="Pfam" id="PF01810">
    <property type="entry name" value="LysE"/>
    <property type="match status" value="1"/>
</dbReference>
<dbReference type="Proteomes" id="UP000494214">
    <property type="component" value="Unassembled WGS sequence"/>
</dbReference>
<name>A0A6S7A1L8_9BURK</name>
<feature type="transmembrane region" description="Helical" evidence="6">
    <location>
        <begin position="159"/>
        <end position="181"/>
    </location>
</feature>
<gene>
    <name evidence="7" type="ORF">LMG26690_01097</name>
</gene>
<keyword evidence="2" id="KW-1003">Cell membrane</keyword>
<feature type="transmembrane region" description="Helical" evidence="6">
    <location>
        <begin position="237"/>
        <end position="256"/>
    </location>
</feature>
<dbReference type="GO" id="GO:0015171">
    <property type="term" value="F:amino acid transmembrane transporter activity"/>
    <property type="evidence" value="ECO:0007669"/>
    <property type="project" value="TreeGrafter"/>
</dbReference>
<evidence type="ECO:0000313" key="8">
    <source>
        <dbReference type="Proteomes" id="UP000494214"/>
    </source>
</evidence>
<organism evidence="7 8">
    <name type="scientific">Achromobacter animicus</name>
    <dbReference type="NCBI Taxonomy" id="1389935"/>
    <lineage>
        <taxon>Bacteria</taxon>
        <taxon>Pseudomonadati</taxon>
        <taxon>Pseudomonadota</taxon>
        <taxon>Betaproteobacteria</taxon>
        <taxon>Burkholderiales</taxon>
        <taxon>Alcaligenaceae</taxon>
        <taxon>Achromobacter</taxon>
    </lineage>
</organism>
<keyword evidence="5 6" id="KW-0472">Membrane</keyword>
<dbReference type="InterPro" id="IPR001123">
    <property type="entry name" value="LeuE-type"/>
</dbReference>
<evidence type="ECO:0000256" key="5">
    <source>
        <dbReference type="ARBA" id="ARBA00023136"/>
    </source>
</evidence>
<evidence type="ECO:0000313" key="7">
    <source>
        <dbReference type="EMBL" id="CAB3671604.1"/>
    </source>
</evidence>
<keyword evidence="4 6" id="KW-1133">Transmembrane helix</keyword>
<accession>A0A6S7A1L8</accession>
<dbReference type="GO" id="GO:0005886">
    <property type="term" value="C:plasma membrane"/>
    <property type="evidence" value="ECO:0007669"/>
    <property type="project" value="UniProtKB-SubCell"/>
</dbReference>
<keyword evidence="8" id="KW-1185">Reference proteome</keyword>
<evidence type="ECO:0000256" key="6">
    <source>
        <dbReference type="SAM" id="Phobius"/>
    </source>
</evidence>
<sequence>MAATQTIENSTGNFISRPPDAGIIQAACLHWEPSARAAGNSTLHPAMPSLQLFLLFLAADAALKLTPGPDMALTLSRGMTQGFRPAFHSVLGNVAAGFIQVPAVVLGLASVLRTFPTLFVGIKAAGGLYLGYLGIKAMIRCANAAEVSLAARPGDARDAFWQGFITNLLNPKVLLFMIAFLPQFTSPDNGPVWIQMLVLGITMKALSLPYGSCFAYGASRIRGWVARNPWFLRAQQGILGAIMLGLAIYVLVSTAMNPQP</sequence>
<feature type="transmembrane region" description="Helical" evidence="6">
    <location>
        <begin position="118"/>
        <end position="139"/>
    </location>
</feature>
<evidence type="ECO:0000256" key="1">
    <source>
        <dbReference type="ARBA" id="ARBA00004651"/>
    </source>
</evidence>
<evidence type="ECO:0000256" key="2">
    <source>
        <dbReference type="ARBA" id="ARBA00022475"/>
    </source>
</evidence>
<feature type="transmembrane region" description="Helical" evidence="6">
    <location>
        <begin position="193"/>
        <end position="216"/>
    </location>
</feature>
<keyword evidence="3 6" id="KW-0812">Transmembrane</keyword>
<evidence type="ECO:0008006" key="9">
    <source>
        <dbReference type="Google" id="ProtNLM"/>
    </source>
</evidence>
<dbReference type="EMBL" id="CADIJM010000002">
    <property type="protein sequence ID" value="CAB3671604.1"/>
    <property type="molecule type" value="Genomic_DNA"/>
</dbReference>
<dbReference type="AlphaFoldDB" id="A0A6S7A1L8"/>
<comment type="subcellular location">
    <subcellularLocation>
        <location evidence="1">Cell membrane</location>
        <topology evidence="1">Multi-pass membrane protein</topology>
    </subcellularLocation>
</comment>
<proteinExistence type="predicted"/>
<dbReference type="PANTHER" id="PTHR30086">
    <property type="entry name" value="ARGININE EXPORTER PROTEIN ARGO"/>
    <property type="match status" value="1"/>
</dbReference>
<evidence type="ECO:0000256" key="3">
    <source>
        <dbReference type="ARBA" id="ARBA00022692"/>
    </source>
</evidence>
<reference evidence="7 8" key="1">
    <citation type="submission" date="2020-04" db="EMBL/GenBank/DDBJ databases">
        <authorList>
            <person name="De Canck E."/>
        </authorList>
    </citation>
    <scope>NUCLEOTIDE SEQUENCE [LARGE SCALE GENOMIC DNA]</scope>
    <source>
        <strain evidence="7 8">LMG 26690</strain>
    </source>
</reference>